<feature type="compositionally biased region" description="Low complexity" evidence="1">
    <location>
        <begin position="142"/>
        <end position="171"/>
    </location>
</feature>
<evidence type="ECO:0000313" key="2">
    <source>
        <dbReference type="EMBL" id="GLC49146.1"/>
    </source>
</evidence>
<feature type="compositionally biased region" description="Acidic residues" evidence="1">
    <location>
        <begin position="44"/>
        <end position="57"/>
    </location>
</feature>
<sequence length="182" mass="18761">MVLSQMVIHKHPFMSNLLRIFRSHSAFFFPPSDSSRRRARDASDGGDDGDDGEDDGEEQRGRAAAASGSSKSTKLEEGTTTAHSGSVAALIARQVAKESGAQVDKLVGVLGKMTEAGAQQGTGAPLVSGWKPAAVPTPAPPAAYTQQQHAWQPAASQPQAPSVPQDAAAPALSNLQPGPVVG</sequence>
<dbReference type="Proteomes" id="UP001165080">
    <property type="component" value="Unassembled WGS sequence"/>
</dbReference>
<proteinExistence type="predicted"/>
<accession>A0A9W6BCR6</accession>
<reference evidence="2 3" key="1">
    <citation type="journal article" date="2023" name="Commun. Biol.">
        <title>Reorganization of the ancestral sex-determining regions during the evolution of trioecy in Pleodorina starrii.</title>
        <authorList>
            <person name="Takahashi K."/>
            <person name="Suzuki S."/>
            <person name="Kawai-Toyooka H."/>
            <person name="Yamamoto K."/>
            <person name="Hamaji T."/>
            <person name="Ootsuki R."/>
            <person name="Yamaguchi H."/>
            <person name="Kawachi M."/>
            <person name="Higashiyama T."/>
            <person name="Nozaki H."/>
        </authorList>
    </citation>
    <scope>NUCLEOTIDE SEQUENCE [LARGE SCALE GENOMIC DNA]</scope>
    <source>
        <strain evidence="2 3">NIES-4479</strain>
    </source>
</reference>
<feature type="region of interest" description="Disordered" evidence="1">
    <location>
        <begin position="31"/>
        <end position="85"/>
    </location>
</feature>
<evidence type="ECO:0000256" key="1">
    <source>
        <dbReference type="SAM" id="MobiDB-lite"/>
    </source>
</evidence>
<name>A0A9W6BCR6_9CHLO</name>
<gene>
    <name evidence="2" type="primary">PLESTB000233</name>
    <name evidence="2" type="ORF">PLESTB_000187300</name>
</gene>
<organism evidence="2 3">
    <name type="scientific">Pleodorina starrii</name>
    <dbReference type="NCBI Taxonomy" id="330485"/>
    <lineage>
        <taxon>Eukaryota</taxon>
        <taxon>Viridiplantae</taxon>
        <taxon>Chlorophyta</taxon>
        <taxon>core chlorophytes</taxon>
        <taxon>Chlorophyceae</taxon>
        <taxon>CS clade</taxon>
        <taxon>Chlamydomonadales</taxon>
        <taxon>Volvocaceae</taxon>
        <taxon>Pleodorina</taxon>
    </lineage>
</organism>
<feature type="region of interest" description="Disordered" evidence="1">
    <location>
        <begin position="121"/>
        <end position="182"/>
    </location>
</feature>
<keyword evidence="3" id="KW-1185">Reference proteome</keyword>
<protein>
    <submittedName>
        <fullName evidence="2">Uncharacterized protein</fullName>
    </submittedName>
</protein>
<feature type="compositionally biased region" description="Basic and acidic residues" evidence="1">
    <location>
        <begin position="34"/>
        <end position="43"/>
    </location>
</feature>
<evidence type="ECO:0000313" key="3">
    <source>
        <dbReference type="Proteomes" id="UP001165080"/>
    </source>
</evidence>
<dbReference type="AlphaFoldDB" id="A0A9W6BCR6"/>
<dbReference type="EMBL" id="BRXU01000002">
    <property type="protein sequence ID" value="GLC49146.1"/>
    <property type="molecule type" value="Genomic_DNA"/>
</dbReference>
<comment type="caution">
    <text evidence="2">The sequence shown here is derived from an EMBL/GenBank/DDBJ whole genome shotgun (WGS) entry which is preliminary data.</text>
</comment>
<feature type="compositionally biased region" description="Low complexity" evidence="1">
    <location>
        <begin position="62"/>
        <end position="72"/>
    </location>
</feature>